<proteinExistence type="predicted"/>
<dbReference type="Proteomes" id="UP001295684">
    <property type="component" value="Unassembled WGS sequence"/>
</dbReference>
<evidence type="ECO:0008006" key="3">
    <source>
        <dbReference type="Google" id="ProtNLM"/>
    </source>
</evidence>
<name>A0AAD1X1P4_EUPCR</name>
<comment type="caution">
    <text evidence="1">The sequence shown here is derived from an EMBL/GenBank/DDBJ whole genome shotgun (WGS) entry which is preliminary data.</text>
</comment>
<gene>
    <name evidence="1" type="ORF">ECRASSUSDP1_LOCUS1112</name>
</gene>
<keyword evidence="2" id="KW-1185">Reference proteome</keyword>
<evidence type="ECO:0000313" key="2">
    <source>
        <dbReference type="Proteomes" id="UP001295684"/>
    </source>
</evidence>
<protein>
    <recommendedName>
        <fullName evidence="3">PB1 domain-containing protein</fullName>
    </recommendedName>
</protein>
<dbReference type="Gene3D" id="3.10.20.90">
    <property type="entry name" value="Phosphatidylinositol 3-kinase Catalytic Subunit, Chain A, domain 1"/>
    <property type="match status" value="1"/>
</dbReference>
<sequence length="677" mass="78454">MEFKLGNLICTNPVLSNVVNNLAEIAGVRTQDITVPVGLTVKIKYKNKVKVLSRNPKDLHELKSSVFKCFPDLQHSLDLTIHYVDDERDKSFLNDTNDLLAAYKLMNMLKHKKVLQFVINSPSYERSVNQNMGLLSTGETSIYKPVGAKRMKIKIMNWRILENALLIRNGYIYEFSKSNKNCYGYRCADTKNGCLGKWNIYERDVAGYGLEHCAHTLPKKYHKSLKVDRDIARTALNIVPFLDMKGDLPYIVTYDQCKKVVMRLLEKDLRLSKDDLINCFLSLGTDWNLLSKHLMDNLILKMRSRLAVKINDKNDLEEMKSFDGQRLGRKLLELKVDEVKQYVLYLYSPTQEEVLRTSPTLFLNCSYKQILKPQWKDVVMIHCFVDGLCVTVGCLLFQSCTASIFKEAFDYLIKELNLQTEELILDLDPDLVEGATQVFSADARFKTCAYFIFKYLTERANRLGLYNQGIDIHVNRLLKCLKSLVFKPKDEVEGYFSKIKDYFKKYCSTFHLLFTEFENVFLQKYNIEYWSCHYLIFEENLEPEAAKEAQEKRDVYLKLNKKLEINDKQCIEKCFAAFEEKTQSGFAQGIANIERMSRTIISNQDTPMQKEDNPADAIFTSNVIKENEDVTCKNAQIYGCSVHEIPEYSILSDLLLHNKDLIEEELAKQFVFPTEIS</sequence>
<accession>A0AAD1X1P4</accession>
<reference evidence="1" key="1">
    <citation type="submission" date="2023-07" db="EMBL/GenBank/DDBJ databases">
        <authorList>
            <consortium name="AG Swart"/>
            <person name="Singh M."/>
            <person name="Singh A."/>
            <person name="Seah K."/>
            <person name="Emmerich C."/>
        </authorList>
    </citation>
    <scope>NUCLEOTIDE SEQUENCE</scope>
    <source>
        <strain evidence="1">DP1</strain>
    </source>
</reference>
<dbReference type="EMBL" id="CAMPGE010001050">
    <property type="protein sequence ID" value="CAI2359818.1"/>
    <property type="molecule type" value="Genomic_DNA"/>
</dbReference>
<evidence type="ECO:0000313" key="1">
    <source>
        <dbReference type="EMBL" id="CAI2359818.1"/>
    </source>
</evidence>
<dbReference type="SUPFAM" id="SSF54277">
    <property type="entry name" value="CAD &amp; PB1 domains"/>
    <property type="match status" value="1"/>
</dbReference>
<dbReference type="AlphaFoldDB" id="A0AAD1X1P4"/>
<organism evidence="1 2">
    <name type="scientific">Euplotes crassus</name>
    <dbReference type="NCBI Taxonomy" id="5936"/>
    <lineage>
        <taxon>Eukaryota</taxon>
        <taxon>Sar</taxon>
        <taxon>Alveolata</taxon>
        <taxon>Ciliophora</taxon>
        <taxon>Intramacronucleata</taxon>
        <taxon>Spirotrichea</taxon>
        <taxon>Hypotrichia</taxon>
        <taxon>Euplotida</taxon>
        <taxon>Euplotidae</taxon>
        <taxon>Moneuplotes</taxon>
    </lineage>
</organism>